<dbReference type="Gene3D" id="1.10.3210.10">
    <property type="entry name" value="Hypothetical protein af1432"/>
    <property type="match status" value="1"/>
</dbReference>
<dbReference type="AlphaFoldDB" id="A0A0F9Q188"/>
<feature type="transmembrane region" description="Helical" evidence="1">
    <location>
        <begin position="141"/>
        <end position="162"/>
    </location>
</feature>
<feature type="transmembrane region" description="Helical" evidence="1">
    <location>
        <begin position="210"/>
        <end position="230"/>
    </location>
</feature>
<dbReference type="SMART" id="SM00471">
    <property type="entry name" value="HDc"/>
    <property type="match status" value="1"/>
</dbReference>
<dbReference type="PANTHER" id="PTHR45228">
    <property type="entry name" value="CYCLIC DI-GMP PHOSPHODIESTERASE TM_0186-RELATED"/>
    <property type="match status" value="1"/>
</dbReference>
<protein>
    <recommendedName>
        <fullName evidence="2">HD-GYP domain-containing protein</fullName>
    </recommendedName>
</protein>
<dbReference type="EMBL" id="LAZR01004615">
    <property type="protein sequence ID" value="KKN07026.1"/>
    <property type="molecule type" value="Genomic_DNA"/>
</dbReference>
<dbReference type="SUPFAM" id="SSF109604">
    <property type="entry name" value="HD-domain/PDEase-like"/>
    <property type="match status" value="1"/>
</dbReference>
<name>A0A0F9Q188_9ZZZZ</name>
<feature type="transmembrane region" description="Helical" evidence="1">
    <location>
        <begin position="12"/>
        <end position="32"/>
    </location>
</feature>
<dbReference type="CDD" id="cd00077">
    <property type="entry name" value="HDc"/>
    <property type="match status" value="1"/>
</dbReference>
<keyword evidence="1" id="KW-0472">Membrane</keyword>
<dbReference type="InterPro" id="IPR003607">
    <property type="entry name" value="HD/PDEase_dom"/>
</dbReference>
<evidence type="ECO:0000259" key="2">
    <source>
        <dbReference type="PROSITE" id="PS51832"/>
    </source>
</evidence>
<dbReference type="Pfam" id="PF13487">
    <property type="entry name" value="HD_5"/>
    <property type="match status" value="1"/>
</dbReference>
<feature type="transmembrane region" description="Helical" evidence="1">
    <location>
        <begin position="118"/>
        <end position="135"/>
    </location>
</feature>
<feature type="domain" description="HD-GYP" evidence="2">
    <location>
        <begin position="232"/>
        <end position="410"/>
    </location>
</feature>
<feature type="transmembrane region" description="Helical" evidence="1">
    <location>
        <begin position="183"/>
        <end position="204"/>
    </location>
</feature>
<dbReference type="InterPro" id="IPR052020">
    <property type="entry name" value="Cyclic_di-GMP/3'3'-cGAMP_PDE"/>
</dbReference>
<keyword evidence="1" id="KW-1133">Transmembrane helix</keyword>
<feature type="transmembrane region" description="Helical" evidence="1">
    <location>
        <begin position="69"/>
        <end position="97"/>
    </location>
</feature>
<comment type="caution">
    <text evidence="3">The sequence shown here is derived from an EMBL/GenBank/DDBJ whole genome shotgun (WGS) entry which is preliminary data.</text>
</comment>
<accession>A0A0F9Q188</accession>
<dbReference type="InterPro" id="IPR037522">
    <property type="entry name" value="HD_GYP_dom"/>
</dbReference>
<dbReference type="PANTHER" id="PTHR45228:SF4">
    <property type="entry name" value="LIPOPROTEIN"/>
    <property type="match status" value="1"/>
</dbReference>
<gene>
    <name evidence="3" type="ORF">LCGC14_1071260</name>
</gene>
<proteinExistence type="predicted"/>
<evidence type="ECO:0000313" key="3">
    <source>
        <dbReference type="EMBL" id="KKN07026.1"/>
    </source>
</evidence>
<feature type="transmembrane region" description="Helical" evidence="1">
    <location>
        <begin position="39"/>
        <end position="57"/>
    </location>
</feature>
<evidence type="ECO:0000256" key="1">
    <source>
        <dbReference type="SAM" id="Phobius"/>
    </source>
</evidence>
<organism evidence="3">
    <name type="scientific">marine sediment metagenome</name>
    <dbReference type="NCBI Taxonomy" id="412755"/>
    <lineage>
        <taxon>unclassified sequences</taxon>
        <taxon>metagenomes</taxon>
        <taxon>ecological metagenomes</taxon>
    </lineage>
</organism>
<sequence length="410" mass="45898">MLLNPLNPELAKARIGVLALGALTLAGSFLLFETSPSTLLYIVLFSVSIFITDFIVVEIPREGSLSASVAIILTAVFLGPKQMATPIILLAIVIGTLAGQMAQKKPMIRITMLMTKRIIAATLATIALSLWFILIGQETVFFSRLIAAFIAGFIYFFSEAAIEAMLLSQDKNSAFRTTLISRMRLLAVVFLTFSIIALLMAIMFKWMSFWSIFIFSIPLAVTTQSFKLYVDIRKTYESTIKALSATLEAQDESRVGHAQRVSDYSLSIGKELGLYGKELERLNYAAMLHDIGKLGFDKSVKLDEITKEKSAYDRKNVPFHAQIGAEIISDVDYLKDVSSIIKYHHWSFGAKHNSIPLESSIIHVANDFDHFINEAELSKQDALKKLTEDKGLYYSPKIVRAFKSIFRRRH</sequence>
<reference evidence="3" key="1">
    <citation type="journal article" date="2015" name="Nature">
        <title>Complex archaea that bridge the gap between prokaryotes and eukaryotes.</title>
        <authorList>
            <person name="Spang A."/>
            <person name="Saw J.H."/>
            <person name="Jorgensen S.L."/>
            <person name="Zaremba-Niedzwiedzka K."/>
            <person name="Martijn J."/>
            <person name="Lind A.E."/>
            <person name="van Eijk R."/>
            <person name="Schleper C."/>
            <person name="Guy L."/>
            <person name="Ettema T.J."/>
        </authorList>
    </citation>
    <scope>NUCLEOTIDE SEQUENCE</scope>
</reference>
<dbReference type="PROSITE" id="PS51832">
    <property type="entry name" value="HD_GYP"/>
    <property type="match status" value="1"/>
</dbReference>
<keyword evidence="1" id="KW-0812">Transmembrane</keyword>